<organism evidence="2">
    <name type="scientific">Coccidioides posadasii (strain RMSCC 757 / Silveira)</name>
    <name type="common">Valley fever fungus</name>
    <dbReference type="NCBI Taxonomy" id="443226"/>
    <lineage>
        <taxon>Eukaryota</taxon>
        <taxon>Fungi</taxon>
        <taxon>Dikarya</taxon>
        <taxon>Ascomycota</taxon>
        <taxon>Pezizomycotina</taxon>
        <taxon>Eurotiomycetes</taxon>
        <taxon>Eurotiomycetidae</taxon>
        <taxon>Onygenales</taxon>
        <taxon>Onygenaceae</taxon>
        <taxon>Coccidioides</taxon>
    </lineage>
</organism>
<gene>
    <name evidence="1" type="ORF">CPSG_06301</name>
</gene>
<sequence length="111" mass="12194">MPVVSVSRRHRSNNVVSEGLIQRLLSSAPLFAFSYRQIHPAGSGLALGTRRSRALVNLLTGSNYVSSRFFRGFLNGAEPPREQFWRTTGVEANRVQCDLLAATPATPNYCG</sequence>
<keyword evidence="2" id="KW-1185">Reference proteome</keyword>
<dbReference type="EMBL" id="GL636495">
    <property type="protein sequence ID" value="EFW17033.1"/>
    <property type="molecule type" value="Genomic_DNA"/>
</dbReference>
<dbReference type="VEuPathDB" id="FungiDB:CPSG_06301"/>
<dbReference type="AlphaFoldDB" id="E9D8Z9"/>
<dbReference type="Proteomes" id="UP000002497">
    <property type="component" value="Unassembled WGS sequence"/>
</dbReference>
<evidence type="ECO:0000313" key="2">
    <source>
        <dbReference type="Proteomes" id="UP000002497"/>
    </source>
</evidence>
<proteinExistence type="predicted"/>
<accession>E9D8Z9</accession>
<reference evidence="2" key="2">
    <citation type="submission" date="2010-03" db="EMBL/GenBank/DDBJ databases">
        <title>The genome sequence of Coccidioides posadasii strain Silveira.</title>
        <authorList>
            <consortium name="The Broad Institute Genome Sequencing Center for Infectious Disease"/>
            <person name="Neafsey D."/>
            <person name="Orbach M."/>
            <person name="Henn M.R."/>
            <person name="Cole G.T."/>
            <person name="Galgiani J."/>
            <person name="Gardner M.J."/>
            <person name="Kirkland T.N."/>
            <person name="Taylor J.W."/>
            <person name="Young S.K."/>
            <person name="Zeng Q."/>
            <person name="Koehrsen M."/>
            <person name="Alvarado L."/>
            <person name="Berlin A."/>
            <person name="Borenstein D."/>
            <person name="Chapman S.B."/>
            <person name="Chen Z."/>
            <person name="Engels R."/>
            <person name="Freedman E."/>
            <person name="Gellesch M."/>
            <person name="Goldberg J."/>
            <person name="Griggs A."/>
            <person name="Gujja S."/>
            <person name="Heilman E."/>
            <person name="Heiman D."/>
            <person name="Howarth C."/>
            <person name="Jen D."/>
            <person name="Larson L."/>
            <person name="Mehta T."/>
            <person name="Neiman D."/>
            <person name="Park D."/>
            <person name="Pearson M."/>
            <person name="Richards J."/>
            <person name="Roberts A."/>
            <person name="Saif S."/>
            <person name="Shea T."/>
            <person name="Shenoy N."/>
            <person name="Sisk P."/>
            <person name="Stolte C."/>
            <person name="Sykes S."/>
            <person name="Walk T."/>
            <person name="White J."/>
            <person name="Yandava C."/>
            <person name="Haas B."/>
            <person name="Nusbaum C."/>
            <person name="Birren B."/>
        </authorList>
    </citation>
    <scope>NUCLEOTIDE SEQUENCE [LARGE SCALE GENOMIC DNA]</scope>
    <source>
        <strain evidence="2">RMSCC 757 / Silveira</strain>
    </source>
</reference>
<dbReference type="HOGENOM" id="CLU_2158139_0_0_1"/>
<protein>
    <submittedName>
        <fullName evidence="1">Predicted protein</fullName>
    </submittedName>
</protein>
<name>E9D8Z9_COCPS</name>
<reference evidence="2" key="1">
    <citation type="journal article" date="2010" name="Genome Res.">
        <title>Population genomic sequencing of Coccidioides fungi reveals recent hybridization and transposon control.</title>
        <authorList>
            <person name="Neafsey D.E."/>
            <person name="Barker B.M."/>
            <person name="Sharpton T.J."/>
            <person name="Stajich J.E."/>
            <person name="Park D.J."/>
            <person name="Whiston E."/>
            <person name="Hung C.-Y."/>
            <person name="McMahan C."/>
            <person name="White J."/>
            <person name="Sykes S."/>
            <person name="Heiman D."/>
            <person name="Young S."/>
            <person name="Zeng Q."/>
            <person name="Abouelleil A."/>
            <person name="Aftuck L."/>
            <person name="Bessette D."/>
            <person name="Brown A."/>
            <person name="FitzGerald M."/>
            <person name="Lui A."/>
            <person name="Macdonald J.P."/>
            <person name="Priest M."/>
            <person name="Orbach M.J."/>
            <person name="Galgiani J.N."/>
            <person name="Kirkland T.N."/>
            <person name="Cole G.T."/>
            <person name="Birren B.W."/>
            <person name="Henn M.R."/>
            <person name="Taylor J.W."/>
            <person name="Rounsley S.D."/>
        </authorList>
    </citation>
    <scope>NUCLEOTIDE SEQUENCE [LARGE SCALE GENOMIC DNA]</scope>
    <source>
        <strain evidence="2">RMSCC 757 / Silveira</strain>
    </source>
</reference>
<evidence type="ECO:0000313" key="1">
    <source>
        <dbReference type="EMBL" id="EFW17033.1"/>
    </source>
</evidence>